<evidence type="ECO:0000313" key="1">
    <source>
        <dbReference type="EMBL" id="KAI8542757.1"/>
    </source>
</evidence>
<evidence type="ECO:0000313" key="2">
    <source>
        <dbReference type="Proteomes" id="UP001062846"/>
    </source>
</evidence>
<protein>
    <submittedName>
        <fullName evidence="1">Uncharacterized protein</fullName>
    </submittedName>
</protein>
<name>A0ACC0MQK4_RHOML</name>
<proteinExistence type="predicted"/>
<gene>
    <name evidence="1" type="ORF">RHMOL_Rhmol08G0164400</name>
</gene>
<reference evidence="1" key="1">
    <citation type="submission" date="2022-02" db="EMBL/GenBank/DDBJ databases">
        <title>Plant Genome Project.</title>
        <authorList>
            <person name="Zhang R.-G."/>
        </authorList>
    </citation>
    <scope>NUCLEOTIDE SEQUENCE</scope>
    <source>
        <strain evidence="1">AT1</strain>
    </source>
</reference>
<keyword evidence="2" id="KW-1185">Reference proteome</keyword>
<comment type="caution">
    <text evidence="1">The sequence shown here is derived from an EMBL/GenBank/DDBJ whole genome shotgun (WGS) entry which is preliminary data.</text>
</comment>
<accession>A0ACC0MQK4</accession>
<dbReference type="Proteomes" id="UP001062846">
    <property type="component" value="Chromosome 8"/>
</dbReference>
<sequence length="246" mass="27669">MVNLLRMTLHISGELTATLVHGGLLDIMGFIESYSLDGNLEDHAAQAHRRFALSICALATYMLVSADARVSCNLVSIASQMGARKNITPLVLAETIMGMDLVYAGKTNTFSSSPLLLQIWLSDKIGLLEVPQAGWDHFPKRILQRPMLYLEIELERWFVFLNDLQLEEVVWRCPWLDLPNMVVHSAGFERMVITGLTNFTFYIPGRILRQLGLSQGQNCAGTEDFYIPNFNAQTKKTNICRHPNLA</sequence>
<dbReference type="EMBL" id="CM046395">
    <property type="protein sequence ID" value="KAI8542757.1"/>
    <property type="molecule type" value="Genomic_DNA"/>
</dbReference>
<organism evidence="1 2">
    <name type="scientific">Rhododendron molle</name>
    <name type="common">Chinese azalea</name>
    <name type="synonym">Azalea mollis</name>
    <dbReference type="NCBI Taxonomy" id="49168"/>
    <lineage>
        <taxon>Eukaryota</taxon>
        <taxon>Viridiplantae</taxon>
        <taxon>Streptophyta</taxon>
        <taxon>Embryophyta</taxon>
        <taxon>Tracheophyta</taxon>
        <taxon>Spermatophyta</taxon>
        <taxon>Magnoliopsida</taxon>
        <taxon>eudicotyledons</taxon>
        <taxon>Gunneridae</taxon>
        <taxon>Pentapetalae</taxon>
        <taxon>asterids</taxon>
        <taxon>Ericales</taxon>
        <taxon>Ericaceae</taxon>
        <taxon>Ericoideae</taxon>
        <taxon>Rhodoreae</taxon>
        <taxon>Rhododendron</taxon>
    </lineage>
</organism>